<dbReference type="GO" id="GO:0003677">
    <property type="term" value="F:DNA binding"/>
    <property type="evidence" value="ECO:0007669"/>
    <property type="project" value="UniProtKB-KW"/>
</dbReference>
<feature type="domain" description="DUF7479" evidence="1">
    <location>
        <begin position="11"/>
        <end position="69"/>
    </location>
</feature>
<dbReference type="Pfam" id="PF24292">
    <property type="entry name" value="DUF7479"/>
    <property type="match status" value="1"/>
</dbReference>
<organism evidence="2">
    <name type="scientific">Desulfitobacterium hafniense</name>
    <name type="common">Desulfitobacterium frappieri</name>
    <dbReference type="NCBI Taxonomy" id="49338"/>
    <lineage>
        <taxon>Bacteria</taxon>
        <taxon>Bacillati</taxon>
        <taxon>Bacillota</taxon>
        <taxon>Clostridia</taxon>
        <taxon>Eubacteriales</taxon>
        <taxon>Desulfitobacteriaceae</taxon>
        <taxon>Desulfitobacterium</taxon>
    </lineage>
</organism>
<evidence type="ECO:0000259" key="1">
    <source>
        <dbReference type="Pfam" id="PF24292"/>
    </source>
</evidence>
<gene>
    <name evidence="3" type="ORF">AT727_15895</name>
    <name evidence="2" type="ORF">DPCES_2177</name>
</gene>
<evidence type="ECO:0000313" key="3">
    <source>
        <dbReference type="EMBL" id="KTE93207.1"/>
    </source>
</evidence>
<dbReference type="EMBL" id="LOCK01000008">
    <property type="protein sequence ID" value="KTE93207.1"/>
    <property type="molecule type" value="Genomic_DNA"/>
</dbReference>
<dbReference type="InterPro" id="IPR054656">
    <property type="entry name" value="DVU_1557-like"/>
</dbReference>
<dbReference type="NCBIfam" id="NF045645">
    <property type="entry name" value="DVU_1557_fam"/>
    <property type="match status" value="1"/>
</dbReference>
<dbReference type="RefSeq" id="WP_015944419.1">
    <property type="nucleotide sequence ID" value="NZ_JAYFNZ010000008.1"/>
</dbReference>
<sequence length="69" mass="7732">MSKTENQPQTVWKCGKCNVELSRGTIIVAYLGNEIRVEELKCAQCGLVLITEDLALGKMFEVEQSLEDK</sequence>
<evidence type="ECO:0000313" key="2">
    <source>
        <dbReference type="EMBL" id="CDX02064.1"/>
    </source>
</evidence>
<name>A0A098AZK5_DESHA</name>
<accession>A0A098AZK5</accession>
<reference evidence="3 4" key="2">
    <citation type="submission" date="2015-12" db="EMBL/GenBank/DDBJ databases">
        <title>Draft Genome Sequence of Desulfitobacterium hafniense Strain DH, a Sulfate-reducing Bacterium Isolated from Paddy Soils.</title>
        <authorList>
            <person name="Bao P."/>
            <person name="Zhang X."/>
            <person name="Li G."/>
        </authorList>
    </citation>
    <scope>NUCLEOTIDE SEQUENCE [LARGE SCALE GENOMIC DNA]</scope>
    <source>
        <strain evidence="3 4">DH</strain>
    </source>
</reference>
<keyword evidence="3" id="KW-0238">DNA-binding</keyword>
<protein>
    <submittedName>
        <fullName evidence="3">DNA-binding protein</fullName>
    </submittedName>
</protein>
<dbReference type="OrthoDB" id="1753012at2"/>
<dbReference type="AlphaFoldDB" id="A0A098AZK5"/>
<dbReference type="InterPro" id="IPR055902">
    <property type="entry name" value="DUF7479"/>
</dbReference>
<proteinExistence type="predicted"/>
<evidence type="ECO:0000313" key="4">
    <source>
        <dbReference type="Proteomes" id="UP000054623"/>
    </source>
</evidence>
<dbReference type="PATRIC" id="fig|49338.4.peg.2345"/>
<dbReference type="EMBL" id="LK996017">
    <property type="protein sequence ID" value="CDX02064.1"/>
    <property type="molecule type" value="Genomic_DNA"/>
</dbReference>
<reference evidence="2" key="1">
    <citation type="submission" date="2014-07" db="EMBL/GenBank/DDBJ databases">
        <authorList>
            <person name="Hornung V.Bastian."/>
        </authorList>
    </citation>
    <scope>NUCLEOTIDE SEQUENCE</scope>
    <source>
        <strain evidence="2">PCE-S</strain>
    </source>
</reference>
<dbReference type="Proteomes" id="UP000054623">
    <property type="component" value="Unassembled WGS sequence"/>
</dbReference>